<dbReference type="AlphaFoldDB" id="A0A0N4Y040"/>
<accession>A0A0N4Y040</accession>
<dbReference type="GO" id="GO:0051536">
    <property type="term" value="F:iron-sulfur cluster binding"/>
    <property type="evidence" value="ECO:0007669"/>
    <property type="project" value="InterPro"/>
</dbReference>
<reference evidence="2 3" key="2">
    <citation type="submission" date="2018-11" db="EMBL/GenBank/DDBJ databases">
        <authorList>
            <consortium name="Pathogen Informatics"/>
        </authorList>
    </citation>
    <scope>NUCLEOTIDE SEQUENCE [LARGE SCALE GENOMIC DNA]</scope>
</reference>
<protein>
    <submittedName>
        <fullName evidence="4">NADH_dhqG_C domain-containing protein</fullName>
    </submittedName>
</protein>
<dbReference type="Proteomes" id="UP000271162">
    <property type="component" value="Unassembled WGS sequence"/>
</dbReference>
<dbReference type="Pfam" id="PF09326">
    <property type="entry name" value="NADH_dhqG_C"/>
    <property type="match status" value="1"/>
</dbReference>
<dbReference type="InterPro" id="IPR015405">
    <property type="entry name" value="NDUFS1-like_C"/>
</dbReference>
<evidence type="ECO:0000313" key="2">
    <source>
        <dbReference type="EMBL" id="VDL72449.1"/>
    </source>
</evidence>
<sequence>MPKQKLLSDFYITNIVCRHSPTMAQATKAALKNQEGYLGVDHGCLFRSQMPISARAASLRKTHTWKLLVCIYMPREDSMNAYGYACS</sequence>
<reference evidence="4" key="1">
    <citation type="submission" date="2017-02" db="UniProtKB">
        <authorList>
            <consortium name="WormBaseParasite"/>
        </authorList>
    </citation>
    <scope>IDENTIFICATION</scope>
</reference>
<name>A0A0N4Y040_NIPBR</name>
<feature type="domain" description="NADH-ubiquinone oxidoreductase 75 kDa subunit mitochondrial-like" evidence="1">
    <location>
        <begin position="5"/>
        <end position="25"/>
    </location>
</feature>
<gene>
    <name evidence="2" type="ORF">NBR_LOCUS8860</name>
</gene>
<dbReference type="WBParaSite" id="NBR_0000885901-mRNA-1">
    <property type="protein sequence ID" value="NBR_0000885901-mRNA-1"/>
    <property type="gene ID" value="NBR_0000885901"/>
</dbReference>
<proteinExistence type="predicted"/>
<dbReference type="GO" id="GO:0016651">
    <property type="term" value="F:oxidoreductase activity, acting on NAD(P)H"/>
    <property type="evidence" value="ECO:0007669"/>
    <property type="project" value="InterPro"/>
</dbReference>
<evidence type="ECO:0000259" key="1">
    <source>
        <dbReference type="Pfam" id="PF09326"/>
    </source>
</evidence>
<evidence type="ECO:0000313" key="4">
    <source>
        <dbReference type="WBParaSite" id="NBR_0000885901-mRNA-1"/>
    </source>
</evidence>
<keyword evidence="3" id="KW-1185">Reference proteome</keyword>
<dbReference type="EMBL" id="UYSL01020060">
    <property type="protein sequence ID" value="VDL72449.1"/>
    <property type="molecule type" value="Genomic_DNA"/>
</dbReference>
<evidence type="ECO:0000313" key="3">
    <source>
        <dbReference type="Proteomes" id="UP000271162"/>
    </source>
</evidence>
<organism evidence="4">
    <name type="scientific">Nippostrongylus brasiliensis</name>
    <name type="common">Rat hookworm</name>
    <dbReference type="NCBI Taxonomy" id="27835"/>
    <lineage>
        <taxon>Eukaryota</taxon>
        <taxon>Metazoa</taxon>
        <taxon>Ecdysozoa</taxon>
        <taxon>Nematoda</taxon>
        <taxon>Chromadorea</taxon>
        <taxon>Rhabditida</taxon>
        <taxon>Rhabditina</taxon>
        <taxon>Rhabditomorpha</taxon>
        <taxon>Strongyloidea</taxon>
        <taxon>Heligmosomidae</taxon>
        <taxon>Nippostrongylus</taxon>
    </lineage>
</organism>